<keyword evidence="2" id="KW-0479">Metal-binding</keyword>
<dbReference type="SUPFAM" id="SSF51604">
    <property type="entry name" value="Enolase C-terminal domain-like"/>
    <property type="match status" value="1"/>
</dbReference>
<protein>
    <submittedName>
        <fullName evidence="5">Mandelate racemase/muconate lactonizing protein</fullName>
    </submittedName>
</protein>
<keyword evidence="3" id="KW-0460">Magnesium</keyword>
<dbReference type="InterPro" id="IPR013342">
    <property type="entry name" value="Mandelate_racemase_C"/>
</dbReference>
<dbReference type="AlphaFoldDB" id="A0A158GDU3"/>
<dbReference type="SFLD" id="SFLDS00001">
    <property type="entry name" value="Enolase"/>
    <property type="match status" value="1"/>
</dbReference>
<dbReference type="InterPro" id="IPR046945">
    <property type="entry name" value="RHMD-like"/>
</dbReference>
<evidence type="ECO:0000313" key="6">
    <source>
        <dbReference type="Proteomes" id="UP000054893"/>
    </source>
</evidence>
<evidence type="ECO:0000259" key="4">
    <source>
        <dbReference type="SMART" id="SM00922"/>
    </source>
</evidence>
<dbReference type="PANTHER" id="PTHR13794">
    <property type="entry name" value="ENOLASE SUPERFAMILY, MANDELATE RACEMASE"/>
    <property type="match status" value="1"/>
</dbReference>
<dbReference type="GO" id="GO:0000287">
    <property type="term" value="F:magnesium ion binding"/>
    <property type="evidence" value="ECO:0007669"/>
    <property type="project" value="TreeGrafter"/>
</dbReference>
<dbReference type="OrthoDB" id="8609034at2"/>
<dbReference type="Pfam" id="PF13378">
    <property type="entry name" value="MR_MLE_C"/>
    <property type="match status" value="1"/>
</dbReference>
<dbReference type="SMART" id="SM00922">
    <property type="entry name" value="MR_MLE"/>
    <property type="match status" value="1"/>
</dbReference>
<reference evidence="5 6" key="1">
    <citation type="submission" date="2016-01" db="EMBL/GenBank/DDBJ databases">
        <authorList>
            <person name="Oliw E.H."/>
        </authorList>
    </citation>
    <scope>NUCLEOTIDE SEQUENCE [LARGE SCALE GENOMIC DNA]</scope>
    <source>
        <strain evidence="5">LMG 22029</strain>
    </source>
</reference>
<dbReference type="PANTHER" id="PTHR13794:SF58">
    <property type="entry name" value="MITOCHONDRIAL ENOLASE SUPERFAMILY MEMBER 1"/>
    <property type="match status" value="1"/>
</dbReference>
<dbReference type="EMBL" id="FCOC02000006">
    <property type="protein sequence ID" value="SAL30192.1"/>
    <property type="molecule type" value="Genomic_DNA"/>
</dbReference>
<dbReference type="RefSeq" id="WP_060819491.1">
    <property type="nucleotide sequence ID" value="NZ_FCOC02000006.1"/>
</dbReference>
<dbReference type="Gene3D" id="3.30.390.10">
    <property type="entry name" value="Enolase-like, N-terminal domain"/>
    <property type="match status" value="1"/>
</dbReference>
<dbReference type="CDD" id="cd03316">
    <property type="entry name" value="MR_like"/>
    <property type="match status" value="1"/>
</dbReference>
<evidence type="ECO:0000256" key="3">
    <source>
        <dbReference type="ARBA" id="ARBA00022842"/>
    </source>
</evidence>
<organism evidence="5 6">
    <name type="scientific">Caballeronia sordidicola</name>
    <name type="common">Burkholderia sordidicola</name>
    <dbReference type="NCBI Taxonomy" id="196367"/>
    <lineage>
        <taxon>Bacteria</taxon>
        <taxon>Pseudomonadati</taxon>
        <taxon>Pseudomonadota</taxon>
        <taxon>Betaproteobacteria</taxon>
        <taxon>Burkholderiales</taxon>
        <taxon>Burkholderiaceae</taxon>
        <taxon>Caballeronia</taxon>
    </lineage>
</organism>
<dbReference type="GO" id="GO:0016836">
    <property type="term" value="F:hydro-lyase activity"/>
    <property type="evidence" value="ECO:0007669"/>
    <property type="project" value="TreeGrafter"/>
</dbReference>
<dbReference type="InterPro" id="IPR029065">
    <property type="entry name" value="Enolase_C-like"/>
</dbReference>
<dbReference type="SFLD" id="SFLDG00179">
    <property type="entry name" value="mandelate_racemase"/>
    <property type="match status" value="1"/>
</dbReference>
<dbReference type="GO" id="GO:0009063">
    <property type="term" value="P:amino acid catabolic process"/>
    <property type="evidence" value="ECO:0007669"/>
    <property type="project" value="InterPro"/>
</dbReference>
<dbReference type="Pfam" id="PF02746">
    <property type="entry name" value="MR_MLE_N"/>
    <property type="match status" value="1"/>
</dbReference>
<comment type="cofactor">
    <cofactor evidence="1">
        <name>Mg(2+)</name>
        <dbReference type="ChEBI" id="CHEBI:18420"/>
    </cofactor>
</comment>
<accession>A0A158GDU3</accession>
<dbReference type="InterPro" id="IPR018110">
    <property type="entry name" value="Mandel_Rmase/mucon_lact_enz_CS"/>
</dbReference>
<dbReference type="GO" id="GO:0016052">
    <property type="term" value="P:carbohydrate catabolic process"/>
    <property type="evidence" value="ECO:0007669"/>
    <property type="project" value="TreeGrafter"/>
</dbReference>
<gene>
    <name evidence="5" type="ORF">AWB64_02648</name>
</gene>
<evidence type="ECO:0000313" key="5">
    <source>
        <dbReference type="EMBL" id="SAL30192.1"/>
    </source>
</evidence>
<name>A0A158GDU3_CABSO</name>
<sequence>MKITRLVTEVVRLPLPTPIPSARMTIQSADCVLVFLETDAGLIGEGMAFTLNGKRLALVESMIRSLEPLVLGIEPSMSGAFWRAAMGDVAFLGQRGLTVVGLSALDMALWDLRGKEAGMNISRLLGRCRDAMPAYRSGGLRLSLSIDELQREAASFVEQGFRAMKMSLGKPLAADDRARVAAVREAIGPNARLMADCNQQFSVAEAIRRGRTLEEFNLAWIEEPVPYHDHHGEAAVAAALDTPVASGESEYTRAGMLDMLRLRSADILMPDLQRMGGPTELLKVAHCAELANVPVSLHLFSEWSLALAGALPNAEVLEYMPWFSGLYTNRIELDGNGCVPLSDLPGWGFPFDPTAVARYRV</sequence>
<evidence type="ECO:0000256" key="1">
    <source>
        <dbReference type="ARBA" id="ARBA00001946"/>
    </source>
</evidence>
<dbReference type="Gene3D" id="3.20.20.120">
    <property type="entry name" value="Enolase-like C-terminal domain"/>
    <property type="match status" value="1"/>
</dbReference>
<dbReference type="InterPro" id="IPR013341">
    <property type="entry name" value="Mandelate_racemase_N_dom"/>
</dbReference>
<dbReference type="PROSITE" id="PS00909">
    <property type="entry name" value="MR_MLE_2"/>
    <property type="match status" value="1"/>
</dbReference>
<evidence type="ECO:0000256" key="2">
    <source>
        <dbReference type="ARBA" id="ARBA00022723"/>
    </source>
</evidence>
<proteinExistence type="predicted"/>
<dbReference type="SUPFAM" id="SSF54826">
    <property type="entry name" value="Enolase N-terminal domain-like"/>
    <property type="match status" value="1"/>
</dbReference>
<dbReference type="InterPro" id="IPR036849">
    <property type="entry name" value="Enolase-like_C_sf"/>
</dbReference>
<dbReference type="InterPro" id="IPR029017">
    <property type="entry name" value="Enolase-like_N"/>
</dbReference>
<feature type="domain" description="Mandelate racemase/muconate lactonizing enzyme C-terminal" evidence="4">
    <location>
        <begin position="146"/>
        <end position="243"/>
    </location>
</feature>
<dbReference type="Proteomes" id="UP000054893">
    <property type="component" value="Unassembled WGS sequence"/>
</dbReference>